<protein>
    <submittedName>
        <fullName evidence="1">Uncharacterized protein</fullName>
    </submittedName>
</protein>
<keyword evidence="2" id="KW-1185">Reference proteome</keyword>
<evidence type="ECO:0000313" key="1">
    <source>
        <dbReference type="EMBL" id="KAJ9096895.1"/>
    </source>
</evidence>
<gene>
    <name evidence="1" type="ORF">QFC19_006994</name>
</gene>
<organism evidence="1 2">
    <name type="scientific">Naganishia cerealis</name>
    <dbReference type="NCBI Taxonomy" id="610337"/>
    <lineage>
        <taxon>Eukaryota</taxon>
        <taxon>Fungi</taxon>
        <taxon>Dikarya</taxon>
        <taxon>Basidiomycota</taxon>
        <taxon>Agaricomycotina</taxon>
        <taxon>Tremellomycetes</taxon>
        <taxon>Filobasidiales</taxon>
        <taxon>Filobasidiaceae</taxon>
        <taxon>Naganishia</taxon>
    </lineage>
</organism>
<reference evidence="1" key="1">
    <citation type="submission" date="2023-04" db="EMBL/GenBank/DDBJ databases">
        <title>Draft Genome sequencing of Naganishia species isolated from polar environments using Oxford Nanopore Technology.</title>
        <authorList>
            <person name="Leo P."/>
            <person name="Venkateswaran K."/>
        </authorList>
    </citation>
    <scope>NUCLEOTIDE SEQUENCE</scope>
    <source>
        <strain evidence="1">MNA-CCFEE 5261</strain>
    </source>
</reference>
<proteinExistence type="predicted"/>
<dbReference type="EMBL" id="JASBWR010000090">
    <property type="protein sequence ID" value="KAJ9096895.1"/>
    <property type="molecule type" value="Genomic_DNA"/>
</dbReference>
<dbReference type="Proteomes" id="UP001241377">
    <property type="component" value="Unassembled WGS sequence"/>
</dbReference>
<evidence type="ECO:0000313" key="2">
    <source>
        <dbReference type="Proteomes" id="UP001241377"/>
    </source>
</evidence>
<accession>A0ACC2VBY6</accession>
<comment type="caution">
    <text evidence="1">The sequence shown here is derived from an EMBL/GenBank/DDBJ whole genome shotgun (WGS) entry which is preliminary data.</text>
</comment>
<name>A0ACC2VBY6_9TREE</name>
<sequence length="346" mass="39389">MTMSHLLLVNETVTYRPDPECPDSRTTFTQAAEITAYASIRRLCERIEDWSVERFGQNAKRGKAGFESVLKLLLEKLDESEVFVSDVSQTLMKDINNVGEKTSGVLNEHIVTTKEYLYPKDCMHWSISFVHIMSVEDRIDDAVEKYQQSKINQHNGLSESDDSDAEFLDLLDDNEMARIRDDRMLQLKREFREIDRAASRQGFGTVNFVSDEKAVMEIVTKNKDVLVHFYQPDFPKCTIMNERLNILAEKQLTLQIVAIKAVDAQFLVQKLNVKVLPFVVAYKNGLEVTRIVGFERLADEGGSDFSVASLEALLYKHGVLQRTSKNHKSGRIGVPDAEESDLDLDD</sequence>